<dbReference type="OMA" id="LEHENMF"/>
<dbReference type="PANTHER" id="PTHR45749:SF35">
    <property type="entry name" value="AC-LIKE TRANSPOSASE-RELATED"/>
    <property type="match status" value="1"/>
</dbReference>
<dbReference type="PANTHER" id="PTHR45749">
    <property type="match status" value="1"/>
</dbReference>
<proteinExistence type="predicted"/>
<name>A0A8C5AF25_GADMO</name>
<reference evidence="2" key="1">
    <citation type="submission" date="2025-08" db="UniProtKB">
        <authorList>
            <consortium name="Ensembl"/>
        </authorList>
    </citation>
    <scope>IDENTIFICATION</scope>
</reference>
<protein>
    <recommendedName>
        <fullName evidence="1">HAT C-terminal dimerisation domain-containing protein</fullName>
    </recommendedName>
</protein>
<keyword evidence="3" id="KW-1185">Reference proteome</keyword>
<dbReference type="Pfam" id="PF05699">
    <property type="entry name" value="Dimer_Tnp_hAT"/>
    <property type="match status" value="1"/>
</dbReference>
<evidence type="ECO:0000313" key="3">
    <source>
        <dbReference type="Proteomes" id="UP000694546"/>
    </source>
</evidence>
<dbReference type="InterPro" id="IPR008906">
    <property type="entry name" value="HATC_C_dom"/>
</dbReference>
<dbReference type="InterPro" id="IPR012337">
    <property type="entry name" value="RNaseH-like_sf"/>
</dbReference>
<evidence type="ECO:0000313" key="2">
    <source>
        <dbReference type="Ensembl" id="ENSGMOP00000031258.1"/>
    </source>
</evidence>
<evidence type="ECO:0000259" key="1">
    <source>
        <dbReference type="Pfam" id="PF05699"/>
    </source>
</evidence>
<dbReference type="SUPFAM" id="SSF53098">
    <property type="entry name" value="Ribonuclease H-like"/>
    <property type="match status" value="1"/>
</dbReference>
<dbReference type="GO" id="GO:0046983">
    <property type="term" value="F:protein dimerization activity"/>
    <property type="evidence" value="ECO:0007669"/>
    <property type="project" value="InterPro"/>
</dbReference>
<sequence>MSIILRSVALKGQPEIKEHFLGFVNVEATTGLNLSTVILDKLTDLKIPFDDCRGQAYDNGANMKGRHHGVQARLLQNNPRAVFVLCGAHTLNLVIADAAKSSRDAVGFFGYVQKLFTFFSAGTQRWNILKQYVNITVKSWSDTRWESRLQIVHAVRYQASEIREALLEARQKINDPVAKVEAQSLAEEVGSYRFLICCVVWCEILSRTNTVNKLLQSASMQLDIAVQLISNAKASLTLYRDTGFSDAQTTARSICKEMNVEAVLKDKRLRTSKRHFSYEAPDEPVADALQNLEVNFFNIVVDSTIASIDERFETLNQVKTKYGVVLNFSTACQMSSDSLKGQCMQLEKTLTFNQDCDIIGVDLANEIKTLPDLPSGNMTALLSFLCEKNLEEIYPNRWIALRVAVTLPVTVASAERSFSKLKLIKSYLRSSMSQERLSGLAIMSIKNDVGKQISYDDIIYDFASRKCRKGHF</sequence>
<dbReference type="Ensembl" id="ENSGMOT00000042009.1">
    <property type="protein sequence ID" value="ENSGMOP00000031258.1"/>
    <property type="gene ID" value="ENSGMOG00000034450.1"/>
</dbReference>
<dbReference type="Proteomes" id="UP000694546">
    <property type="component" value="Chromosome 3"/>
</dbReference>
<dbReference type="AlphaFoldDB" id="A0A8C5AF25"/>
<dbReference type="GeneTree" id="ENSGT00940000154356"/>
<accession>A0A8C5AF25</accession>
<feature type="domain" description="HAT C-terminal dimerisation" evidence="1">
    <location>
        <begin position="388"/>
        <end position="448"/>
    </location>
</feature>
<reference evidence="2" key="2">
    <citation type="submission" date="2025-09" db="UniProtKB">
        <authorList>
            <consortium name="Ensembl"/>
        </authorList>
    </citation>
    <scope>IDENTIFICATION</scope>
</reference>
<organism evidence="2 3">
    <name type="scientific">Gadus morhua</name>
    <name type="common">Atlantic cod</name>
    <dbReference type="NCBI Taxonomy" id="8049"/>
    <lineage>
        <taxon>Eukaryota</taxon>
        <taxon>Metazoa</taxon>
        <taxon>Chordata</taxon>
        <taxon>Craniata</taxon>
        <taxon>Vertebrata</taxon>
        <taxon>Euteleostomi</taxon>
        <taxon>Actinopterygii</taxon>
        <taxon>Neopterygii</taxon>
        <taxon>Teleostei</taxon>
        <taxon>Neoteleostei</taxon>
        <taxon>Acanthomorphata</taxon>
        <taxon>Zeiogadaria</taxon>
        <taxon>Gadariae</taxon>
        <taxon>Gadiformes</taxon>
        <taxon>Gadoidei</taxon>
        <taxon>Gadidae</taxon>
        <taxon>Gadus</taxon>
    </lineage>
</organism>